<evidence type="ECO:0000256" key="7">
    <source>
        <dbReference type="ARBA" id="ARBA00022723"/>
    </source>
</evidence>
<proteinExistence type="inferred from homology"/>
<dbReference type="GO" id="GO:0043137">
    <property type="term" value="P:DNA replication, removal of RNA primer"/>
    <property type="evidence" value="ECO:0007669"/>
    <property type="project" value="TreeGrafter"/>
</dbReference>
<reference evidence="13 14" key="1">
    <citation type="submission" date="2015-03" db="EMBL/GenBank/DDBJ databases">
        <title>Genome assembly of Sandaracinus amylolyticus DSM 53668.</title>
        <authorList>
            <person name="Sharma G."/>
            <person name="Subramanian S."/>
        </authorList>
    </citation>
    <scope>NUCLEOTIDE SEQUENCE [LARGE SCALE GENOMIC DNA]</scope>
    <source>
        <strain evidence="13 14">DSM 53668</strain>
    </source>
</reference>
<feature type="region of interest" description="Disordered" evidence="11">
    <location>
        <begin position="63"/>
        <end position="103"/>
    </location>
</feature>
<gene>
    <name evidence="13" type="ORF">DB32_002528</name>
</gene>
<dbReference type="RefSeq" id="WP_053232625.1">
    <property type="nucleotide sequence ID" value="NZ_CP011125.1"/>
</dbReference>
<evidence type="ECO:0000256" key="5">
    <source>
        <dbReference type="ARBA" id="ARBA00012180"/>
    </source>
</evidence>
<evidence type="ECO:0000256" key="10">
    <source>
        <dbReference type="ARBA" id="ARBA00022842"/>
    </source>
</evidence>
<keyword evidence="7" id="KW-0479">Metal-binding</keyword>
<dbReference type="PANTHER" id="PTHR10642">
    <property type="entry name" value="RIBONUCLEASE H1"/>
    <property type="match status" value="1"/>
</dbReference>
<dbReference type="PANTHER" id="PTHR10642:SF26">
    <property type="entry name" value="RIBONUCLEASE H1"/>
    <property type="match status" value="1"/>
</dbReference>
<dbReference type="InterPro" id="IPR036397">
    <property type="entry name" value="RNaseH_sf"/>
</dbReference>
<feature type="compositionally biased region" description="Low complexity" evidence="11">
    <location>
        <begin position="71"/>
        <end position="92"/>
    </location>
</feature>
<dbReference type="InterPro" id="IPR012337">
    <property type="entry name" value="RNaseH-like_sf"/>
</dbReference>
<dbReference type="EC" id="3.1.26.4" evidence="5"/>
<evidence type="ECO:0000256" key="4">
    <source>
        <dbReference type="ARBA" id="ARBA00011245"/>
    </source>
</evidence>
<evidence type="ECO:0000313" key="13">
    <source>
        <dbReference type="EMBL" id="AKF05379.1"/>
    </source>
</evidence>
<comment type="similarity">
    <text evidence="3">Belongs to the RNase H family.</text>
</comment>
<dbReference type="AlphaFoldDB" id="A0A0F6SEL0"/>
<keyword evidence="8" id="KW-0255">Endonuclease</keyword>
<keyword evidence="14" id="KW-1185">Reference proteome</keyword>
<comment type="subunit">
    <text evidence="4">Monomer.</text>
</comment>
<comment type="catalytic activity">
    <reaction evidence="1">
        <text>Endonucleolytic cleavage to 5'-phosphomonoester.</text>
        <dbReference type="EC" id="3.1.26.4"/>
    </reaction>
</comment>
<evidence type="ECO:0000256" key="2">
    <source>
        <dbReference type="ARBA" id="ARBA00001946"/>
    </source>
</evidence>
<keyword evidence="6" id="KW-0540">Nuclease</keyword>
<dbReference type="GO" id="GO:0046872">
    <property type="term" value="F:metal ion binding"/>
    <property type="evidence" value="ECO:0007669"/>
    <property type="project" value="UniProtKB-KW"/>
</dbReference>
<keyword evidence="9" id="KW-0378">Hydrolase</keyword>
<comment type="cofactor">
    <cofactor evidence="2">
        <name>Mg(2+)</name>
        <dbReference type="ChEBI" id="CHEBI:18420"/>
    </cofactor>
</comment>
<organism evidence="13 14">
    <name type="scientific">Sandaracinus amylolyticus</name>
    <dbReference type="NCBI Taxonomy" id="927083"/>
    <lineage>
        <taxon>Bacteria</taxon>
        <taxon>Pseudomonadati</taxon>
        <taxon>Myxococcota</taxon>
        <taxon>Polyangia</taxon>
        <taxon>Polyangiales</taxon>
        <taxon>Sandaracinaceae</taxon>
        <taxon>Sandaracinus</taxon>
    </lineage>
</organism>
<dbReference type="GO" id="GO:0004523">
    <property type="term" value="F:RNA-DNA hybrid ribonuclease activity"/>
    <property type="evidence" value="ECO:0007669"/>
    <property type="project" value="UniProtKB-EC"/>
</dbReference>
<evidence type="ECO:0000256" key="6">
    <source>
        <dbReference type="ARBA" id="ARBA00022722"/>
    </source>
</evidence>
<dbReference type="SUPFAM" id="SSF53098">
    <property type="entry name" value="Ribonuclease H-like"/>
    <property type="match status" value="1"/>
</dbReference>
<evidence type="ECO:0000259" key="12">
    <source>
        <dbReference type="PROSITE" id="PS50879"/>
    </source>
</evidence>
<evidence type="ECO:0000256" key="9">
    <source>
        <dbReference type="ARBA" id="ARBA00022801"/>
    </source>
</evidence>
<sequence length="251" mass="26407">MPWTTMRLRGQKVLVRCDEAGTPQAESGRVEIRYKPNDGRAYRALPANLEAIDDAEVLPDDHCAPAEDAPKSGAAAKTTTTTTKSAGGASKAGPRKTAAIAAGEQKARDGAVVAYADGACSGNPGPAGLGVVIDDGGTRRELSEYLGQATNNVAELTAILRVAERYQGDARPVEIRTDSQYSIGVLAKGWKAKANTELVAQVKKALAGVPDVHLIYVPGHSGFAGNERADELARDAVSGRRTSGWMEKKRP</sequence>
<evidence type="ECO:0000256" key="3">
    <source>
        <dbReference type="ARBA" id="ARBA00005300"/>
    </source>
</evidence>
<feature type="domain" description="RNase H type-1" evidence="12">
    <location>
        <begin position="108"/>
        <end position="238"/>
    </location>
</feature>
<protein>
    <recommendedName>
        <fullName evidence="5">ribonuclease H</fullName>
        <ecNumber evidence="5">3.1.26.4</ecNumber>
    </recommendedName>
</protein>
<dbReference type="CDD" id="cd09278">
    <property type="entry name" value="RNase_HI_prokaryote_like"/>
    <property type="match status" value="1"/>
</dbReference>
<dbReference type="KEGG" id="samy:DB32_002528"/>
<dbReference type="STRING" id="927083.DB32_002528"/>
<dbReference type="InterPro" id="IPR022892">
    <property type="entry name" value="RNaseHI"/>
</dbReference>
<dbReference type="OrthoDB" id="7845843at2"/>
<evidence type="ECO:0000256" key="8">
    <source>
        <dbReference type="ARBA" id="ARBA00022759"/>
    </source>
</evidence>
<dbReference type="InterPro" id="IPR050092">
    <property type="entry name" value="RNase_H"/>
</dbReference>
<dbReference type="InterPro" id="IPR002156">
    <property type="entry name" value="RNaseH_domain"/>
</dbReference>
<dbReference type="GO" id="GO:0003676">
    <property type="term" value="F:nucleic acid binding"/>
    <property type="evidence" value="ECO:0007669"/>
    <property type="project" value="InterPro"/>
</dbReference>
<evidence type="ECO:0000256" key="11">
    <source>
        <dbReference type="SAM" id="MobiDB-lite"/>
    </source>
</evidence>
<dbReference type="Proteomes" id="UP000034883">
    <property type="component" value="Chromosome"/>
</dbReference>
<dbReference type="PROSITE" id="PS50879">
    <property type="entry name" value="RNASE_H_1"/>
    <property type="match status" value="1"/>
</dbReference>
<dbReference type="Pfam" id="PF00075">
    <property type="entry name" value="RNase_H"/>
    <property type="match status" value="1"/>
</dbReference>
<dbReference type="Gene3D" id="3.30.420.10">
    <property type="entry name" value="Ribonuclease H-like superfamily/Ribonuclease H"/>
    <property type="match status" value="1"/>
</dbReference>
<dbReference type="EMBL" id="CP011125">
    <property type="protein sequence ID" value="AKF05379.1"/>
    <property type="molecule type" value="Genomic_DNA"/>
</dbReference>
<keyword evidence="10" id="KW-0460">Magnesium</keyword>
<accession>A0A0F6SEL0</accession>
<name>A0A0F6SEL0_9BACT</name>
<evidence type="ECO:0000256" key="1">
    <source>
        <dbReference type="ARBA" id="ARBA00000077"/>
    </source>
</evidence>
<evidence type="ECO:0000313" key="14">
    <source>
        <dbReference type="Proteomes" id="UP000034883"/>
    </source>
</evidence>